<evidence type="ECO:0000313" key="3">
    <source>
        <dbReference type="Proteomes" id="UP001189429"/>
    </source>
</evidence>
<dbReference type="EMBL" id="CAUYUJ010017493">
    <property type="protein sequence ID" value="CAK0875247.1"/>
    <property type="molecule type" value="Genomic_DNA"/>
</dbReference>
<keyword evidence="3" id="KW-1185">Reference proteome</keyword>
<feature type="region of interest" description="Disordered" evidence="1">
    <location>
        <begin position="1"/>
        <end position="21"/>
    </location>
</feature>
<evidence type="ECO:0000313" key="2">
    <source>
        <dbReference type="EMBL" id="CAK0875247.1"/>
    </source>
</evidence>
<accession>A0ABN9VPB9</accession>
<comment type="caution">
    <text evidence="2">The sequence shown here is derived from an EMBL/GenBank/DDBJ whole genome shotgun (WGS) entry which is preliminary data.</text>
</comment>
<name>A0ABN9VPB9_9DINO</name>
<dbReference type="Proteomes" id="UP001189429">
    <property type="component" value="Unassembled WGS sequence"/>
</dbReference>
<protein>
    <recommendedName>
        <fullName evidence="4">FCP1 homology domain-containing protein</fullName>
    </recommendedName>
</protein>
<organism evidence="2 3">
    <name type="scientific">Prorocentrum cordatum</name>
    <dbReference type="NCBI Taxonomy" id="2364126"/>
    <lineage>
        <taxon>Eukaryota</taxon>
        <taxon>Sar</taxon>
        <taxon>Alveolata</taxon>
        <taxon>Dinophyceae</taxon>
        <taxon>Prorocentrales</taxon>
        <taxon>Prorocentraceae</taxon>
        <taxon>Prorocentrum</taxon>
    </lineage>
</organism>
<proteinExistence type="predicted"/>
<gene>
    <name evidence="2" type="ORF">PCOR1329_LOCUS59956</name>
</gene>
<evidence type="ECO:0000256" key="1">
    <source>
        <dbReference type="SAM" id="MobiDB-lite"/>
    </source>
</evidence>
<reference evidence="2" key="1">
    <citation type="submission" date="2023-10" db="EMBL/GenBank/DDBJ databases">
        <authorList>
            <person name="Chen Y."/>
            <person name="Shah S."/>
            <person name="Dougan E. K."/>
            <person name="Thang M."/>
            <person name="Chan C."/>
        </authorList>
    </citation>
    <scope>NUCLEOTIDE SEQUENCE [LARGE SCALE GENOMIC DNA]</scope>
</reference>
<sequence length="345" mass="39195">MAGASSSAGARKARRQRSNTKAMFRMRCTQRQAPGIDRFAPVRLVVFDFDECLTLLTYDVRETDPPATQEKYIRLNFESPWVDGSRLAYLRRMLKDIATSVDGQPRCIAVLTRNNMGVRAVLTILKLAGLADHFSAVWSIPYRAGNRHGAYRDRRGSWLMFDPPILDVPDHKADVLQHMADHPVQWFPQAANGRRPPRLRELFGSGVGSTLKLEEFVLVDDQRANFQSASGAQVLRYGKVARYDAPYSNMGVCKNMGGIGAHSELDYRTLKRFVEEPWLYSETLQVACYEQGIEDNERVPVEIVVFDFDETLTIATFMPQERGFREEVGFWFFDHRPLPTGPVPA</sequence>
<evidence type="ECO:0008006" key="4">
    <source>
        <dbReference type="Google" id="ProtNLM"/>
    </source>
</evidence>
<feature type="compositionally biased region" description="Low complexity" evidence="1">
    <location>
        <begin position="1"/>
        <end position="10"/>
    </location>
</feature>